<evidence type="ECO:0000256" key="5">
    <source>
        <dbReference type="SAM" id="MobiDB-lite"/>
    </source>
</evidence>
<dbReference type="RefSeq" id="XP_066611493.1">
    <property type="nucleotide sequence ID" value="XM_066760189.1"/>
</dbReference>
<dbReference type="InterPro" id="IPR019452">
    <property type="entry name" value="VPS39/TGF_beta_rcpt-assoc_1"/>
</dbReference>
<evidence type="ECO:0000313" key="8">
    <source>
        <dbReference type="Proteomes" id="UP000054399"/>
    </source>
</evidence>
<proteinExistence type="inferred from homology"/>
<dbReference type="Proteomes" id="UP000054399">
    <property type="component" value="Unassembled WGS sequence"/>
</dbReference>
<comment type="subcellular location">
    <subcellularLocation>
        <location evidence="1">Endomembrane system</location>
        <topology evidence="1">Peripheral membrane protein</topology>
    </subcellularLocation>
</comment>
<evidence type="ECO:0000256" key="2">
    <source>
        <dbReference type="ARBA" id="ARBA00023136"/>
    </source>
</evidence>
<feature type="domain" description="CNH" evidence="6">
    <location>
        <begin position="1"/>
        <end position="274"/>
    </location>
</feature>
<reference evidence="7" key="2">
    <citation type="submission" date="2024-01" db="EMBL/GenBank/DDBJ databases">
        <title>Comparative genomics of Cryptococcus and Kwoniella reveals pathogenesis evolution and contrasting modes of karyotype evolution via chromosome fusion or intercentromeric recombination.</title>
        <authorList>
            <person name="Coelho M.A."/>
            <person name="David-Palma M."/>
            <person name="Shea T."/>
            <person name="Bowers K."/>
            <person name="Mcginley-Smith S."/>
            <person name="Mohammad A.W."/>
            <person name="Gnirke A."/>
            <person name="Yurkov A.M."/>
            <person name="Nowrousian M."/>
            <person name="Sun S."/>
            <person name="Cuomo C.A."/>
            <person name="Heitman J."/>
        </authorList>
    </citation>
    <scope>NUCLEOTIDE SEQUENCE</scope>
    <source>
        <strain evidence="7">IND107</strain>
    </source>
</reference>
<keyword evidence="8" id="KW-1185">Reference proteome</keyword>
<dbReference type="InterPro" id="IPR000547">
    <property type="entry name" value="Clathrin_H-chain/VPS_repeat"/>
</dbReference>
<protein>
    <recommendedName>
        <fullName evidence="6">CNH domain-containing protein</fullName>
    </recommendedName>
</protein>
<evidence type="ECO:0000313" key="7">
    <source>
        <dbReference type="EMBL" id="KAL0242111.1"/>
    </source>
</evidence>
<feature type="region of interest" description="Disordered" evidence="5">
    <location>
        <begin position="142"/>
        <end position="164"/>
    </location>
</feature>
<dbReference type="EMBL" id="ATAM02000011">
    <property type="protein sequence ID" value="KAL0242111.1"/>
    <property type="molecule type" value="Genomic_DNA"/>
</dbReference>
<dbReference type="Pfam" id="PF10367">
    <property type="entry name" value="zf-Vps39_C"/>
    <property type="match status" value="1"/>
</dbReference>
<evidence type="ECO:0000256" key="3">
    <source>
        <dbReference type="ARBA" id="ARBA00038201"/>
    </source>
</evidence>
<organism evidence="7 8">
    <name type="scientific">Cryptococcus tetragattii IND107</name>
    <dbReference type="NCBI Taxonomy" id="1296105"/>
    <lineage>
        <taxon>Eukaryota</taxon>
        <taxon>Fungi</taxon>
        <taxon>Dikarya</taxon>
        <taxon>Basidiomycota</taxon>
        <taxon>Agaricomycotina</taxon>
        <taxon>Tremellomycetes</taxon>
        <taxon>Tremellales</taxon>
        <taxon>Cryptococcaceae</taxon>
        <taxon>Cryptococcus</taxon>
        <taxon>Cryptococcus gattii species complex</taxon>
    </lineage>
</organism>
<comment type="similarity">
    <text evidence="3">Belongs to the VAM6/VPS39 family.</text>
</comment>
<dbReference type="PROSITE" id="PS50236">
    <property type="entry name" value="CHCR"/>
    <property type="match status" value="1"/>
</dbReference>
<feature type="compositionally biased region" description="Polar residues" evidence="5">
    <location>
        <begin position="434"/>
        <end position="445"/>
    </location>
</feature>
<dbReference type="PANTHER" id="PTHR12894">
    <property type="entry name" value="CNH DOMAIN CONTAINING"/>
    <property type="match status" value="1"/>
</dbReference>
<evidence type="ECO:0000256" key="4">
    <source>
        <dbReference type="PROSITE-ProRule" id="PRU01006"/>
    </source>
</evidence>
<dbReference type="InterPro" id="IPR001180">
    <property type="entry name" value="CNH_dom"/>
</dbReference>
<dbReference type="PROSITE" id="PS50219">
    <property type="entry name" value="CNH"/>
    <property type="match status" value="1"/>
</dbReference>
<feature type="region of interest" description="Disordered" evidence="5">
    <location>
        <begin position="408"/>
        <end position="450"/>
    </location>
</feature>
<comment type="caution">
    <text evidence="7">The sequence shown here is derived from an EMBL/GenBank/DDBJ whole genome shotgun (WGS) entry which is preliminary data.</text>
</comment>
<dbReference type="Pfam" id="PF10366">
    <property type="entry name" value="Vps39_1"/>
    <property type="match status" value="1"/>
</dbReference>
<dbReference type="PANTHER" id="PTHR12894:SF49">
    <property type="entry name" value="VAM6_VPS39-LIKE PROTEIN"/>
    <property type="match status" value="1"/>
</dbReference>
<keyword evidence="2" id="KW-0472">Membrane</keyword>
<dbReference type="GeneID" id="91992594"/>
<dbReference type="InterPro" id="IPR032914">
    <property type="entry name" value="Vam6/VPS39/TRAP1"/>
</dbReference>
<feature type="compositionally biased region" description="Low complexity" evidence="5">
    <location>
        <begin position="802"/>
        <end position="811"/>
    </location>
</feature>
<sequence>MATVETLLASTKQRVTAILHHDSAVTLYTLPSLDRAPPLPGPLPRTVHALAATTYSRGSPRDLLVLGGRKKVVLYGASPGAFSDVWELPLPHSPRHIVVPPPSSALPESIHLQFSPTASAILHLHPASPSARLSVADLTADPVPAVAPSSPSPPDAEEQSGYGKGALSGLGGYVGLGGKQPTPVGTRTVGGEVLLAREDTGVFYSSEGNYTRQRSIQWPCAPDGIVFSNPYIYSILPSAHSSPTVQIHLASTLSLRQTVALPLPPAGSWTGTCFSLISSPSSAPAPTPKLLIATYPTDKSLQPQGSTIHLLSSPPLSSEIQHFLLDGRIDDAIGLVEATQLTPVRHLKVLKAVQLFASGAYQPAMELFVRHNVNPALVLSLFPKSISGALGVAREAWMELFGAPSGARLGLEQGHESHESQGEEEVHDKDGEQSIHSVINSPDNQNTDDEAPGAALEALLYFLSDRRQKLSGAISSLPAHLPPESTFPALHALPPAALHALPSIPFTEMNPEELVRMAQVVYTALMRVYLKARPVLVGSLCRIENWCDVKEVEGLLKQQNKFGDLIDLYQGKKMHRKALTMLHELAKDETDKLDRYPPTISYLHKLGVPDLDLILEFSKWILEEDPRMGLTVFTGDEPEILSLPRDKITAFLSSIDRGACEGYLEYIIWTCGEEAGEFHDKLAELYMVDSRVHREKKGEQEKEKEEGNAYSKLLKFLNDSTHYRPYRVMNKLSGQEMPEARAILLGRMGKHEEALKIYVYRLQDYAAAESYCVKAYESNNNVFLLLLQLYLRPPPPSPPSPSKSKSQSKSGSGSGSTHLPPALSLISKHSSSLPASSVLDLLPPLVSISDVHPFFINTLREEHRRKLEGRVVRQLGKGRKEEVEGMLMGLEVKRVRVTDQRICPQCHKRLGMSAIAVHAPRGEVTHLHCKDKFSAKLAASRD</sequence>
<evidence type="ECO:0000259" key="6">
    <source>
        <dbReference type="PROSITE" id="PS50219"/>
    </source>
</evidence>
<gene>
    <name evidence="7" type="ORF">I308_105739</name>
</gene>
<evidence type="ECO:0000256" key="1">
    <source>
        <dbReference type="ARBA" id="ARBA00004184"/>
    </source>
</evidence>
<feature type="compositionally biased region" description="Basic and acidic residues" evidence="5">
    <location>
        <begin position="413"/>
        <end position="433"/>
    </location>
</feature>
<feature type="repeat" description="CHCR" evidence="4">
    <location>
        <begin position="636"/>
        <end position="799"/>
    </location>
</feature>
<feature type="region of interest" description="Disordered" evidence="5">
    <location>
        <begin position="794"/>
        <end position="821"/>
    </location>
</feature>
<reference evidence="7" key="1">
    <citation type="submission" date="2015-01" db="EMBL/GenBank/DDBJ databases">
        <authorList>
            <consortium name="The Broad Institute Genomics Platform"/>
            <person name="Cuomo C."/>
            <person name="Litvintseva A."/>
            <person name="Chen Y."/>
            <person name="Heitman J."/>
            <person name="Sun S."/>
            <person name="Springer D."/>
            <person name="Dromer F."/>
            <person name="Young S."/>
            <person name="Zeng Q."/>
            <person name="Gargeya S."/>
            <person name="Abouelleil A."/>
            <person name="Alvarado L."/>
            <person name="Chapman S.B."/>
            <person name="Gainer-Dewar J."/>
            <person name="Goldberg J."/>
            <person name="Griggs A."/>
            <person name="Gujja S."/>
            <person name="Hansen M."/>
            <person name="Howarth C."/>
            <person name="Imamovic A."/>
            <person name="Larimer J."/>
            <person name="Murphy C."/>
            <person name="Naylor J."/>
            <person name="Pearson M."/>
            <person name="Priest M."/>
            <person name="Roberts A."/>
            <person name="Saif S."/>
            <person name="Shea T."/>
            <person name="Sykes S."/>
            <person name="Wortman J."/>
            <person name="Nusbaum C."/>
            <person name="Birren B."/>
        </authorList>
    </citation>
    <scope>NUCLEOTIDE SEQUENCE</scope>
    <source>
        <strain evidence="7">IND107</strain>
    </source>
</reference>
<accession>A0ABR3BND2</accession>
<name>A0ABR3BND2_9TREE</name>
<dbReference type="InterPro" id="IPR019453">
    <property type="entry name" value="VPS39/TGFA1_Znf"/>
</dbReference>